<feature type="compositionally biased region" description="Basic and acidic residues" evidence="1">
    <location>
        <begin position="142"/>
        <end position="151"/>
    </location>
</feature>
<organism evidence="3">
    <name type="scientific">Graphocephala atropunctata</name>
    <dbReference type="NCBI Taxonomy" id="36148"/>
    <lineage>
        <taxon>Eukaryota</taxon>
        <taxon>Metazoa</taxon>
        <taxon>Ecdysozoa</taxon>
        <taxon>Arthropoda</taxon>
        <taxon>Hexapoda</taxon>
        <taxon>Insecta</taxon>
        <taxon>Pterygota</taxon>
        <taxon>Neoptera</taxon>
        <taxon>Paraneoptera</taxon>
        <taxon>Hemiptera</taxon>
        <taxon>Auchenorrhyncha</taxon>
        <taxon>Membracoidea</taxon>
        <taxon>Cicadellidae</taxon>
        <taxon>Cicadellinae</taxon>
        <taxon>Cicadellini</taxon>
        <taxon>Graphocephala</taxon>
    </lineage>
</organism>
<dbReference type="InterPro" id="IPR039038">
    <property type="entry name" value="ASPH"/>
</dbReference>
<feature type="compositionally biased region" description="Basic and acidic residues" evidence="1">
    <location>
        <begin position="102"/>
        <end position="124"/>
    </location>
</feature>
<dbReference type="InterPro" id="IPR011990">
    <property type="entry name" value="TPR-like_helical_dom_sf"/>
</dbReference>
<accession>A0A1B6K9G1</accession>
<dbReference type="Gene3D" id="1.25.40.10">
    <property type="entry name" value="Tetratricopeptide repeat domain"/>
    <property type="match status" value="1"/>
</dbReference>
<feature type="region of interest" description="Disordered" evidence="1">
    <location>
        <begin position="99"/>
        <end position="182"/>
    </location>
</feature>
<feature type="compositionally biased region" description="Acidic residues" evidence="1">
    <location>
        <begin position="322"/>
        <end position="346"/>
    </location>
</feature>
<evidence type="ECO:0000313" key="3">
    <source>
        <dbReference type="EMBL" id="JAT08055.1"/>
    </source>
</evidence>
<keyword evidence="2" id="KW-1133">Transmembrane helix</keyword>
<keyword evidence="2" id="KW-0472">Membrane</keyword>
<protein>
    <submittedName>
        <fullName evidence="3">Uncharacterized protein</fullName>
    </submittedName>
</protein>
<evidence type="ECO:0000256" key="1">
    <source>
        <dbReference type="SAM" id="MobiDB-lite"/>
    </source>
</evidence>
<dbReference type="GO" id="GO:0062101">
    <property type="term" value="F:peptidyl-aspartic acid 3-dioxygenase activity"/>
    <property type="evidence" value="ECO:0007669"/>
    <property type="project" value="InterPro"/>
</dbReference>
<sequence length="535" mass="59468">MSGDVQPRKRKDKRKKKEDEEVLQHHGSIGGSDEVIHVHKESNLGGNICSKIVFFGLLGALGVMVGLIIIEYHGTTDVDTQSASDSPWSVMLEGWVDNSVAGHDDHEPAEHEDEGHDEHDEHAFKPLKKSVAEEDDTESEELFEHAIKPQTEEEEDVINEDSSVLDEEIEDQEEDETTGGEVGLIQTAEELPESADVPPSYVMRRQTLLPTEVLEETPIITHSQAEAEYSEGEHEDEAAEEDIDEVSFVKQTYEDLKAAYSQVTPEESEAEQTEEASLKSNEEGATESEPEASETEEEDEEEEVKEDDPLGQWKSDSGPELLAEEVEEVQTGSETEEESEDEEEEAPTGGPNSNEIDDGQDSQNFVNEEILEPVEHLGEPVAKVDSYENADITNEADWEIREALDEADQDLEDGNPSSALSKYSALVSTFPLSPRALHGKARALDTMAESQRSNQLLIQAITAYTSALQSSNITDTLLLRLANRTINRMRFKGLHAQAVDVHNKLIQRFPNNITYQIDLAITYLMINSVLQARDG</sequence>
<reference evidence="3" key="1">
    <citation type="submission" date="2015-11" db="EMBL/GenBank/DDBJ databases">
        <title>De novo transcriptome assembly of four potential Pierce s Disease insect vectors from Arizona vineyards.</title>
        <authorList>
            <person name="Tassone E.E."/>
        </authorList>
    </citation>
    <scope>NUCLEOTIDE SEQUENCE</scope>
</reference>
<keyword evidence="2" id="KW-0812">Transmembrane</keyword>
<feature type="region of interest" description="Disordered" evidence="1">
    <location>
        <begin position="1"/>
        <end position="28"/>
    </location>
</feature>
<feature type="compositionally biased region" description="Acidic residues" evidence="1">
    <location>
        <begin position="152"/>
        <end position="178"/>
    </location>
</feature>
<feature type="compositionally biased region" description="Acidic residues" evidence="1">
    <location>
        <begin position="228"/>
        <end position="245"/>
    </location>
</feature>
<dbReference type="EMBL" id="GEBQ01031922">
    <property type="protein sequence ID" value="JAT08055.1"/>
    <property type="molecule type" value="Transcribed_RNA"/>
</dbReference>
<feature type="transmembrane region" description="Helical" evidence="2">
    <location>
        <begin position="52"/>
        <end position="70"/>
    </location>
</feature>
<dbReference type="GO" id="GO:0005783">
    <property type="term" value="C:endoplasmic reticulum"/>
    <property type="evidence" value="ECO:0007669"/>
    <property type="project" value="TreeGrafter"/>
</dbReference>
<proteinExistence type="predicted"/>
<dbReference type="SUPFAM" id="SSF48452">
    <property type="entry name" value="TPR-like"/>
    <property type="match status" value="1"/>
</dbReference>
<gene>
    <name evidence="3" type="ORF">g.24827</name>
</gene>
<feature type="compositionally biased region" description="Acidic residues" evidence="1">
    <location>
        <begin position="284"/>
        <end position="306"/>
    </location>
</feature>
<name>A0A1B6K9G1_9HEMI</name>
<evidence type="ECO:0000256" key="2">
    <source>
        <dbReference type="SAM" id="Phobius"/>
    </source>
</evidence>
<dbReference type="AlphaFoldDB" id="A0A1B6K9G1"/>
<feature type="region of interest" description="Disordered" evidence="1">
    <location>
        <begin position="213"/>
        <end position="361"/>
    </location>
</feature>
<dbReference type="PANTHER" id="PTHR12366:SF29">
    <property type="entry name" value="ASPARTYL BETA-HYDROXYLASE, ISOFORM L"/>
    <property type="match status" value="1"/>
</dbReference>
<dbReference type="PANTHER" id="PTHR12366">
    <property type="entry name" value="ASPARTYL/ASPARAGINYL BETA-HYDROXYLASE"/>
    <property type="match status" value="1"/>
</dbReference>